<evidence type="ECO:0000256" key="1">
    <source>
        <dbReference type="ARBA" id="ARBA00022723"/>
    </source>
</evidence>
<dbReference type="EMBL" id="JNBR01000516">
    <property type="protein sequence ID" value="OQR91554.1"/>
    <property type="molecule type" value="Genomic_DNA"/>
</dbReference>
<evidence type="ECO:0000313" key="7">
    <source>
        <dbReference type="Proteomes" id="UP000243579"/>
    </source>
</evidence>
<evidence type="ECO:0000256" key="2">
    <source>
        <dbReference type="ARBA" id="ARBA00022771"/>
    </source>
</evidence>
<evidence type="ECO:0000259" key="5">
    <source>
        <dbReference type="PROSITE" id="PS50089"/>
    </source>
</evidence>
<evidence type="ECO:0000313" key="6">
    <source>
        <dbReference type="EMBL" id="OQR91554.1"/>
    </source>
</evidence>
<dbReference type="STRING" id="1202772.A0A1V9Z0H4"/>
<accession>A0A1V9Z0H4</accession>
<keyword evidence="7" id="KW-1185">Reference proteome</keyword>
<dbReference type="GO" id="GO:0061630">
    <property type="term" value="F:ubiquitin protein ligase activity"/>
    <property type="evidence" value="ECO:0007669"/>
    <property type="project" value="TreeGrafter"/>
</dbReference>
<name>A0A1V9Z0H4_ACHHY</name>
<dbReference type="SMART" id="SM00184">
    <property type="entry name" value="RING"/>
    <property type="match status" value="1"/>
</dbReference>
<dbReference type="GO" id="GO:0008270">
    <property type="term" value="F:zinc ion binding"/>
    <property type="evidence" value="ECO:0007669"/>
    <property type="project" value="UniProtKB-KW"/>
</dbReference>
<keyword evidence="3" id="KW-0862">Zinc</keyword>
<comment type="caution">
    <text evidence="6">The sequence shown here is derived from an EMBL/GenBank/DDBJ whole genome shotgun (WGS) entry which is preliminary data.</text>
</comment>
<dbReference type="GO" id="GO:0016567">
    <property type="term" value="P:protein ubiquitination"/>
    <property type="evidence" value="ECO:0007669"/>
    <property type="project" value="TreeGrafter"/>
</dbReference>
<organism evidence="6 7">
    <name type="scientific">Achlya hypogyna</name>
    <name type="common">Oomycete</name>
    <name type="synonym">Protoachlya hypogyna</name>
    <dbReference type="NCBI Taxonomy" id="1202772"/>
    <lineage>
        <taxon>Eukaryota</taxon>
        <taxon>Sar</taxon>
        <taxon>Stramenopiles</taxon>
        <taxon>Oomycota</taxon>
        <taxon>Saprolegniomycetes</taxon>
        <taxon>Saprolegniales</taxon>
        <taxon>Achlyaceae</taxon>
        <taxon>Achlya</taxon>
    </lineage>
</organism>
<keyword evidence="1" id="KW-0479">Metal-binding</keyword>
<dbReference type="PANTHER" id="PTHR45969">
    <property type="entry name" value="RING ZINC FINGER PROTEIN-RELATED"/>
    <property type="match status" value="1"/>
</dbReference>
<dbReference type="InterPro" id="IPR013083">
    <property type="entry name" value="Znf_RING/FYVE/PHD"/>
</dbReference>
<dbReference type="AlphaFoldDB" id="A0A1V9Z0H4"/>
<dbReference type="PANTHER" id="PTHR45969:SF69">
    <property type="entry name" value="FINGER DOMAIN PROTEIN, PUTATIVE (AFU_ORTHOLOGUE AFUA_3G12190)-RELATED"/>
    <property type="match status" value="1"/>
</dbReference>
<gene>
    <name evidence="6" type="ORF">ACHHYP_04581</name>
</gene>
<dbReference type="Proteomes" id="UP000243579">
    <property type="component" value="Unassembled WGS sequence"/>
</dbReference>
<dbReference type="OrthoDB" id="4348522at2759"/>
<feature type="domain" description="RING-type" evidence="5">
    <location>
        <begin position="252"/>
        <end position="298"/>
    </location>
</feature>
<proteinExistence type="predicted"/>
<sequence length="341" mass="36960">MATPSNTTSIPDAGLQLLTPDQITIVARLHDSSPYSSSYTEYIVSLVCPVHKVWWDITVRHSAVKNLQNELAAHAKALRADPEYVRLLRPVLAVNLTSNIHGSKSARAIRSRMPAYQIFFFTLLHTKLHLRDPHRSAISAVNALVKTVRQFVIMPSISIVPPLQHAPRLPTAPVATMNEVLLDTGVTPSAPVDDTELLTEAPLEPSAPSMDKVEAEQLAPSAAPPTNETHFVLAVPFIEAPNDEATIYNLSCAICLVVFGAMELHKPGTIVKTSCDHLFHAACIGHWIDQATTCPLCRIPIQHITGLQSNDEPEGKRASEGVLTTVADHFGPEAQGSALVS</sequence>
<evidence type="ECO:0000256" key="4">
    <source>
        <dbReference type="PROSITE-ProRule" id="PRU00175"/>
    </source>
</evidence>
<evidence type="ECO:0000256" key="3">
    <source>
        <dbReference type="ARBA" id="ARBA00022833"/>
    </source>
</evidence>
<dbReference type="Gene3D" id="3.30.40.10">
    <property type="entry name" value="Zinc/RING finger domain, C3HC4 (zinc finger)"/>
    <property type="match status" value="1"/>
</dbReference>
<reference evidence="6 7" key="1">
    <citation type="journal article" date="2014" name="Genome Biol. Evol.">
        <title>The secreted proteins of Achlya hypogyna and Thraustotheca clavata identify the ancestral oomycete secretome and reveal gene acquisitions by horizontal gene transfer.</title>
        <authorList>
            <person name="Misner I."/>
            <person name="Blouin N."/>
            <person name="Leonard G."/>
            <person name="Richards T.A."/>
            <person name="Lane C.E."/>
        </authorList>
    </citation>
    <scope>NUCLEOTIDE SEQUENCE [LARGE SCALE GENOMIC DNA]</scope>
    <source>
        <strain evidence="6 7">ATCC 48635</strain>
    </source>
</reference>
<dbReference type="Pfam" id="PF13639">
    <property type="entry name" value="zf-RING_2"/>
    <property type="match status" value="1"/>
</dbReference>
<dbReference type="InterPro" id="IPR001841">
    <property type="entry name" value="Znf_RING"/>
</dbReference>
<keyword evidence="2 4" id="KW-0863">Zinc-finger</keyword>
<dbReference type="PROSITE" id="PS50089">
    <property type="entry name" value="ZF_RING_2"/>
    <property type="match status" value="1"/>
</dbReference>
<dbReference type="SUPFAM" id="SSF57850">
    <property type="entry name" value="RING/U-box"/>
    <property type="match status" value="1"/>
</dbReference>
<protein>
    <recommendedName>
        <fullName evidence="5">RING-type domain-containing protein</fullName>
    </recommendedName>
</protein>